<name>A0A1B1MR40_NPVLD</name>
<reference evidence="8" key="1">
    <citation type="journal article" date="2016" name="J. Invertebr. Pathol.">
        <title>An alphabaculovirus isolated from dead Lymantria dispar larvae shows high genetic similarity to baculovirus previously isolated from Lymantria monacha - An example of adaptation to a new host.</title>
        <authorList>
            <person name="Rabalski L."/>
            <person name="Krejmer-Rabalska M."/>
            <person name="Skrzecz I."/>
            <person name="Wasag B."/>
            <person name="Szewczyk B."/>
        </authorList>
    </citation>
    <scope>NUCLEOTIDE SEQUENCE</scope>
    <source>
        <strain evidence="8">BNP</strain>
    </source>
</reference>
<evidence type="ECO:0000256" key="2">
    <source>
        <dbReference type="ARBA" id="ARBA00013904"/>
    </source>
</evidence>
<dbReference type="EMBL" id="KU377538">
    <property type="protein sequence ID" value="ANS71009.1"/>
    <property type="molecule type" value="Genomic_DNA"/>
</dbReference>
<evidence type="ECO:0000256" key="6">
    <source>
        <dbReference type="PIRNR" id="PIRNR000476"/>
    </source>
</evidence>
<evidence type="ECO:0000256" key="5">
    <source>
        <dbReference type="ARBA" id="ARBA00022729"/>
    </source>
</evidence>
<keyword evidence="4 6" id="KW-0808">Transferase</keyword>
<dbReference type="Gene3D" id="3.40.50.2000">
    <property type="entry name" value="Glycogen Phosphorylase B"/>
    <property type="match status" value="2"/>
</dbReference>
<comment type="similarity">
    <text evidence="1 6 7">Belongs to the UDP-glycosyltransferase family.</text>
</comment>
<dbReference type="PIRSF" id="PIRSF000476">
    <property type="entry name" value="Ecdystd_UDP_glucosyltfrase"/>
    <property type="match status" value="1"/>
</dbReference>
<evidence type="ECO:0000256" key="4">
    <source>
        <dbReference type="ARBA" id="ARBA00022679"/>
    </source>
</evidence>
<comment type="function">
    <text evidence="6">Catalyzes the transfer of glucose from UDP-glucose to ecdysteroids which are insect molting hormones.</text>
</comment>
<dbReference type="SUPFAM" id="SSF53756">
    <property type="entry name" value="UDP-Glycosyltransferase/glycogen phosphorylase"/>
    <property type="match status" value="1"/>
</dbReference>
<dbReference type="PROSITE" id="PS00375">
    <property type="entry name" value="UDPGT"/>
    <property type="match status" value="1"/>
</dbReference>
<proteinExistence type="inferred from homology"/>
<evidence type="ECO:0000256" key="7">
    <source>
        <dbReference type="RuleBase" id="RU003718"/>
    </source>
</evidence>
<sequence length="518" mass="59094">MANVAQRIIFCAVALTTTTAVEPSRAANILAYFPTPSYSHHLVFRVYVELLAEQGHHVTVLKPRTRVDFAERANVSQIDLNSDAMLRLMKESAPYRKRGLVADTETVTADNYMALVRMVDDQIASAEFQQLVAVSQERRRFDVLVVEAFIDYALVVSHLLDDLPIIQISSGHATAENFETAGAVSRHPRYYPNLWRFRFGPLGVWDSVRELHTELRLQREFSLLDERQDRLLQKRFDGALTLRELRDRVQLLFVNVHPVFDNNRPVPPSVQYLGGLHLSRRRSETLAPAVYDFLEGSRRGVVYVSFGSGLNTDNMDDELLAMFLQAFRTMPYDVLWKYDGWLNYTSIPDNLFVQKWFAQFEVLQHKNVKAFVTQAGVQSTDEAVENLVPLVGVPFMGDQAFNAHKYTELGIGVALDAATLDARSLVRAVEEVASDRNAYRSNLARLRHTLRHQCVDAKRKAVWYTEHVISTKAHTKHSLKTRAANVNYGEYCMSDLIVPLVSVSLMNHFHNLLRMLVW</sequence>
<keyword evidence="5" id="KW-0732">Signal</keyword>
<dbReference type="InterPro" id="IPR016224">
    <property type="entry name" value="Ecdysteroid_UDP-Glc_Trfase"/>
</dbReference>
<keyword evidence="3 6" id="KW-0328">Glycosyltransferase</keyword>
<dbReference type="GO" id="GO:0008194">
    <property type="term" value="F:UDP-glycosyltransferase activity"/>
    <property type="evidence" value="ECO:0007669"/>
    <property type="project" value="InterPro"/>
</dbReference>
<dbReference type="InterPro" id="IPR035595">
    <property type="entry name" value="UDP_glycos_trans_CS"/>
</dbReference>
<organism evidence="8">
    <name type="scientific">Lymantria dispar multicapsid nuclear polyhedrosis virus</name>
    <name type="common">LdMNPV</name>
    <dbReference type="NCBI Taxonomy" id="10449"/>
    <lineage>
        <taxon>Viruses</taxon>
        <taxon>Viruses incertae sedis</taxon>
        <taxon>Naldaviricetes</taxon>
        <taxon>Lefavirales</taxon>
        <taxon>Baculoviridae</taxon>
        <taxon>Alphabaculovirus</taxon>
        <taxon>Alphabaculovirus lydisparis</taxon>
    </lineage>
</organism>
<dbReference type="Pfam" id="PF00201">
    <property type="entry name" value="UDPGT"/>
    <property type="match status" value="1"/>
</dbReference>
<accession>A0A1B1MR40</accession>
<evidence type="ECO:0000313" key="8">
    <source>
        <dbReference type="EMBL" id="ANS71009.1"/>
    </source>
</evidence>
<protein>
    <recommendedName>
        <fullName evidence="2 6">Ecdysteroid UDP-glucosyltransferase</fullName>
        <ecNumber evidence="6">2.4.1.-</ecNumber>
    </recommendedName>
</protein>
<dbReference type="FunFam" id="3.40.50.2000:FF:000021">
    <property type="entry name" value="UDP-glucuronosyltransferase"/>
    <property type="match status" value="1"/>
</dbReference>
<evidence type="ECO:0000256" key="1">
    <source>
        <dbReference type="ARBA" id="ARBA00009995"/>
    </source>
</evidence>
<dbReference type="InterPro" id="IPR050271">
    <property type="entry name" value="UDP-glycosyltransferase"/>
</dbReference>
<dbReference type="InterPro" id="IPR002213">
    <property type="entry name" value="UDP_glucos_trans"/>
</dbReference>
<dbReference type="PANTHER" id="PTHR48043">
    <property type="entry name" value="EG:EG0003.4 PROTEIN-RELATED"/>
    <property type="match status" value="1"/>
</dbReference>
<evidence type="ECO:0000256" key="3">
    <source>
        <dbReference type="ARBA" id="ARBA00022676"/>
    </source>
</evidence>
<dbReference type="CDD" id="cd03784">
    <property type="entry name" value="GT1_Gtf-like"/>
    <property type="match status" value="1"/>
</dbReference>
<dbReference type="EC" id="2.4.1.-" evidence="6"/>
<organismHost>
    <name type="scientific">Lepidoptera</name>
    <name type="common">moths &amp; butterflies</name>
    <dbReference type="NCBI Taxonomy" id="7088"/>
</organismHost>
<dbReference type="PANTHER" id="PTHR48043:SF145">
    <property type="entry name" value="FI06409P-RELATED"/>
    <property type="match status" value="1"/>
</dbReference>